<dbReference type="GeneID" id="54292460"/>
<accession>A0A6A6BPS6</accession>
<feature type="domain" description="Peptidase S9 prolyl oligopeptidase catalytic" evidence="2">
    <location>
        <begin position="410"/>
        <end position="546"/>
    </location>
</feature>
<organism evidence="3 4">
    <name type="scientific">Aplosporella prunicola CBS 121167</name>
    <dbReference type="NCBI Taxonomy" id="1176127"/>
    <lineage>
        <taxon>Eukaryota</taxon>
        <taxon>Fungi</taxon>
        <taxon>Dikarya</taxon>
        <taxon>Ascomycota</taxon>
        <taxon>Pezizomycotina</taxon>
        <taxon>Dothideomycetes</taxon>
        <taxon>Dothideomycetes incertae sedis</taxon>
        <taxon>Botryosphaeriales</taxon>
        <taxon>Aplosporellaceae</taxon>
        <taxon>Aplosporella</taxon>
    </lineage>
</organism>
<dbReference type="InterPro" id="IPR001375">
    <property type="entry name" value="Peptidase_S9_cat"/>
</dbReference>
<dbReference type="InterPro" id="IPR029058">
    <property type="entry name" value="AB_hydrolase_fold"/>
</dbReference>
<dbReference type="Proteomes" id="UP000799438">
    <property type="component" value="Unassembled WGS sequence"/>
</dbReference>
<dbReference type="PANTHER" id="PTHR43037:SF4">
    <property type="entry name" value="PEPTIDASE S9 PROLYL OLIGOPEPTIDASE CATALYTIC DOMAIN-CONTAINING PROTEIN"/>
    <property type="match status" value="1"/>
</dbReference>
<evidence type="ECO:0000259" key="2">
    <source>
        <dbReference type="Pfam" id="PF00326"/>
    </source>
</evidence>
<protein>
    <recommendedName>
        <fullName evidence="2">Peptidase S9 prolyl oligopeptidase catalytic domain-containing protein</fullName>
    </recommendedName>
</protein>
<gene>
    <name evidence="3" type="ORF">K452DRAFT_106041</name>
</gene>
<dbReference type="EMBL" id="ML995476">
    <property type="protein sequence ID" value="KAF2146112.1"/>
    <property type="molecule type" value="Genomic_DNA"/>
</dbReference>
<dbReference type="AlphaFoldDB" id="A0A6A6BPS6"/>
<dbReference type="Pfam" id="PF00326">
    <property type="entry name" value="Peptidase_S9"/>
    <property type="match status" value="1"/>
</dbReference>
<sequence>MTSLQLPFVEPPALSFSSLWQVLGPFQIGTREAAWGADPLEFHGGFRCLEYDRDVKFKSSLTPNATVAWSSLNATVATEGSDANASLDLSFPEIDWQFIQSIYGWSALQYQAWARGQIIVGAERPQTVLLYTDRVLEFWLDGKPYFGGDFYAYRKAPVVLYLVPGAHQLDLRLIRDGRAMGSVGDPTVQVDLALVLRTGFEPLELADKNILAPDVVDGNLAGQYGSLAVRNIGNKVIQIVSVGSESDDIQIEVLEHPAGKVQLKILPGQTRPLSFRFHSSSPKTFQLQVTVTYTCDGSTGKLTTVQDFRQKSIYEPHKITFKHPGGIISYAMLRPPSKAATCKGMTSAPILLFLHGAGLDAASDMVAHTMDPLPDLCAWTLFPTGVTNWSGDDWHSWGFADVEAAISSIEDWTTRTSWQGIGVDSSRWLVSGHSNGGQGAWYTMTHRPDKIIAAAPVSGYASIERYVPYEFWRPMDPRRQSILRASINSYRHELLVENCQGIPIFQQHGSADDNVPAYHSRLMNQLLLHVGTGADYVELPGEGHYFDGIMTTEPLSKFYERYVPVGNPTSLALRRFAIVVANPGDMSSKGGITVTQLETPGQYGRMDVSIDPLDEETCIYSIGTSNILSFMLKPRSCTKMHVIIDGKETVVPDLGNSEHVDRTGAVNLSKVNGSWAAGSLEAPSSMSMNRRGRQLGTMDAILRTDGIFAVFPFAEGSEDIALQIIRNMYQYFFADAAIEDAREYDRQRWKGSKIIIAVDQVPTGALADFPIRVLGPSGLSIREADGSRKEYDAEEGLSAIFLRPGEQESVELVIWGSNVENAAVAARLVPMLTGVGQPDFIVLSKSSRWKGAEGALAMGFFDQAWNVTSNSFFS</sequence>
<proteinExistence type="predicted"/>
<dbReference type="OrthoDB" id="449091at2759"/>
<dbReference type="InterPro" id="IPR050955">
    <property type="entry name" value="Plant_Biomass_Hydrol_Est"/>
</dbReference>
<evidence type="ECO:0000313" key="4">
    <source>
        <dbReference type="Proteomes" id="UP000799438"/>
    </source>
</evidence>
<evidence type="ECO:0000256" key="1">
    <source>
        <dbReference type="ARBA" id="ARBA00022729"/>
    </source>
</evidence>
<dbReference type="RefSeq" id="XP_033401824.1">
    <property type="nucleotide sequence ID" value="XM_033534968.1"/>
</dbReference>
<dbReference type="Gene3D" id="3.40.50.1820">
    <property type="entry name" value="alpha/beta hydrolase"/>
    <property type="match status" value="1"/>
</dbReference>
<dbReference type="GO" id="GO:0008236">
    <property type="term" value="F:serine-type peptidase activity"/>
    <property type="evidence" value="ECO:0007669"/>
    <property type="project" value="InterPro"/>
</dbReference>
<reference evidence="3" key="1">
    <citation type="journal article" date="2020" name="Stud. Mycol.">
        <title>101 Dothideomycetes genomes: a test case for predicting lifestyles and emergence of pathogens.</title>
        <authorList>
            <person name="Haridas S."/>
            <person name="Albert R."/>
            <person name="Binder M."/>
            <person name="Bloem J."/>
            <person name="Labutti K."/>
            <person name="Salamov A."/>
            <person name="Andreopoulos B."/>
            <person name="Baker S."/>
            <person name="Barry K."/>
            <person name="Bills G."/>
            <person name="Bluhm B."/>
            <person name="Cannon C."/>
            <person name="Castanera R."/>
            <person name="Culley D."/>
            <person name="Daum C."/>
            <person name="Ezra D."/>
            <person name="Gonzalez J."/>
            <person name="Henrissat B."/>
            <person name="Kuo A."/>
            <person name="Liang C."/>
            <person name="Lipzen A."/>
            <person name="Lutzoni F."/>
            <person name="Magnuson J."/>
            <person name="Mondo S."/>
            <person name="Nolan M."/>
            <person name="Ohm R."/>
            <person name="Pangilinan J."/>
            <person name="Park H.-J."/>
            <person name="Ramirez L."/>
            <person name="Alfaro M."/>
            <person name="Sun H."/>
            <person name="Tritt A."/>
            <person name="Yoshinaga Y."/>
            <person name="Zwiers L.-H."/>
            <person name="Turgeon B."/>
            <person name="Goodwin S."/>
            <person name="Spatafora J."/>
            <person name="Crous P."/>
            <person name="Grigoriev I."/>
        </authorList>
    </citation>
    <scope>NUCLEOTIDE SEQUENCE</scope>
    <source>
        <strain evidence="3">CBS 121167</strain>
    </source>
</reference>
<keyword evidence="4" id="KW-1185">Reference proteome</keyword>
<dbReference type="GO" id="GO:0006508">
    <property type="term" value="P:proteolysis"/>
    <property type="evidence" value="ECO:0007669"/>
    <property type="project" value="InterPro"/>
</dbReference>
<keyword evidence="1" id="KW-0732">Signal</keyword>
<name>A0A6A6BPS6_9PEZI</name>
<dbReference type="SUPFAM" id="SSF53474">
    <property type="entry name" value="alpha/beta-Hydrolases"/>
    <property type="match status" value="1"/>
</dbReference>
<dbReference type="PANTHER" id="PTHR43037">
    <property type="entry name" value="UNNAMED PRODUCT-RELATED"/>
    <property type="match status" value="1"/>
</dbReference>
<evidence type="ECO:0000313" key="3">
    <source>
        <dbReference type="EMBL" id="KAF2146112.1"/>
    </source>
</evidence>